<evidence type="ECO:0000313" key="14">
    <source>
        <dbReference type="EMBL" id="QKW93709.1"/>
    </source>
</evidence>
<evidence type="ECO:0000256" key="13">
    <source>
        <dbReference type="HAMAP-Rule" id="MF_00815"/>
    </source>
</evidence>
<dbReference type="SUPFAM" id="SSF52943">
    <property type="entry name" value="ATP synthase (F1-ATPase), gamma subunit"/>
    <property type="match status" value="1"/>
</dbReference>
<sequence>MASLRDIRKRIRSVKNTRQITKAMKMVSAAKLRKAQDAIIAARPYAQMLDQIISDLVTRSSGEGLAHPLLTARPVRKVEVLLLTSDRGLAGGFNSNVIRRASRFIYENSGMEIEVSTVGRKGNDFFRQRGQKMRKDFGYLFQRLDYPHAAQVAEELSARFLKGEVDAVYVIYNEFLSAISQKVTLAQLLPLQTLSVGAPTAAQVGQAAPVAAPTQALVDFKYEPGRQDVLDRLVPQAVSIKLYRSLLESVASEHGARMSAMENATSNATDMIASLSLTYNRTRQAVITKELMEIVSGAEALK</sequence>
<dbReference type="PANTHER" id="PTHR11693">
    <property type="entry name" value="ATP SYNTHASE GAMMA CHAIN"/>
    <property type="match status" value="1"/>
</dbReference>
<dbReference type="AlphaFoldDB" id="A0A7D4XGQ2"/>
<dbReference type="GO" id="GO:0045259">
    <property type="term" value="C:proton-transporting ATP synthase complex"/>
    <property type="evidence" value="ECO:0007669"/>
    <property type="project" value="UniProtKB-KW"/>
</dbReference>
<evidence type="ECO:0000256" key="11">
    <source>
        <dbReference type="ARBA" id="ARBA00023310"/>
    </source>
</evidence>
<evidence type="ECO:0000256" key="3">
    <source>
        <dbReference type="ARBA" id="ARBA00007681"/>
    </source>
</evidence>
<dbReference type="InterPro" id="IPR023632">
    <property type="entry name" value="ATP_synth_F1_gsu_CS"/>
</dbReference>
<keyword evidence="7 13" id="KW-0375">Hydrogen ion transport</keyword>
<dbReference type="GO" id="GO:0005524">
    <property type="term" value="F:ATP binding"/>
    <property type="evidence" value="ECO:0007669"/>
    <property type="project" value="UniProtKB-UniRule"/>
</dbReference>
<evidence type="ECO:0000256" key="8">
    <source>
        <dbReference type="ARBA" id="ARBA00023065"/>
    </source>
</evidence>
<dbReference type="InterPro" id="IPR035968">
    <property type="entry name" value="ATP_synth_F1_ATPase_gsu"/>
</dbReference>
<dbReference type="GO" id="GO:0009579">
    <property type="term" value="C:thylakoid"/>
    <property type="evidence" value="ECO:0007669"/>
    <property type="project" value="UniProtKB-SubCell"/>
</dbReference>
<comment type="subcellular location">
    <subcellularLocation>
        <location evidence="13">Cell membrane</location>
        <topology evidence="13">Peripheral membrane protein</topology>
    </subcellularLocation>
    <subcellularLocation>
        <location evidence="2">Membrane</location>
        <topology evidence="2">Peripheral membrane protein</topology>
    </subcellularLocation>
    <subcellularLocation>
        <location evidence="12">Thylakoid</location>
    </subcellularLocation>
</comment>
<evidence type="ECO:0000256" key="6">
    <source>
        <dbReference type="ARBA" id="ARBA00022519"/>
    </source>
</evidence>
<organism evidence="14">
    <name type="scientific">Vitiosangium cumulatum</name>
    <dbReference type="NCBI Taxonomy" id="1867796"/>
    <lineage>
        <taxon>Bacteria</taxon>
        <taxon>Pseudomonadati</taxon>
        <taxon>Myxococcota</taxon>
        <taxon>Myxococcia</taxon>
        <taxon>Myxococcales</taxon>
        <taxon>Cystobacterineae</taxon>
        <taxon>Archangiaceae</taxon>
        <taxon>Vitiosangium</taxon>
    </lineage>
</organism>
<protein>
    <recommendedName>
        <fullName evidence="13">ATP synthase gamma chain</fullName>
    </recommendedName>
    <alternativeName>
        <fullName evidence="13">ATP synthase F1 sector gamma subunit</fullName>
    </alternativeName>
    <alternativeName>
        <fullName evidence="13">F-ATPase gamma subunit</fullName>
    </alternativeName>
</protein>
<dbReference type="GO" id="GO:0005886">
    <property type="term" value="C:plasma membrane"/>
    <property type="evidence" value="ECO:0007669"/>
    <property type="project" value="UniProtKB-SubCell"/>
</dbReference>
<dbReference type="NCBIfam" id="TIGR01146">
    <property type="entry name" value="ATPsyn_F1gamma"/>
    <property type="match status" value="1"/>
</dbReference>
<evidence type="ECO:0000256" key="10">
    <source>
        <dbReference type="ARBA" id="ARBA00023196"/>
    </source>
</evidence>
<dbReference type="PROSITE" id="PS00153">
    <property type="entry name" value="ATPASE_GAMMA"/>
    <property type="match status" value="1"/>
</dbReference>
<keyword evidence="8 13" id="KW-0406">Ion transport</keyword>
<dbReference type="GO" id="GO:0042777">
    <property type="term" value="P:proton motive force-driven plasma membrane ATP synthesis"/>
    <property type="evidence" value="ECO:0007669"/>
    <property type="project" value="UniProtKB-UniRule"/>
</dbReference>
<evidence type="ECO:0000256" key="9">
    <source>
        <dbReference type="ARBA" id="ARBA00023136"/>
    </source>
</evidence>
<gene>
    <name evidence="13" type="primary">atpG</name>
</gene>
<dbReference type="Gene3D" id="3.40.1380.10">
    <property type="match status" value="1"/>
</dbReference>
<comment type="subunit">
    <text evidence="13">F-type ATPases have 2 components, CF(1) - the catalytic core - and CF(0) - the membrane proton channel. CF(1) has five subunits: alpha(3), beta(3), gamma(1), delta(1), epsilon(1). CF(0) has three main subunits: a, b and c.</text>
</comment>
<keyword evidence="9 13" id="KW-0472">Membrane</keyword>
<dbReference type="PRINTS" id="PR00126">
    <property type="entry name" value="ATPASEGAMMA"/>
</dbReference>
<dbReference type="Pfam" id="PF00231">
    <property type="entry name" value="ATP-synt"/>
    <property type="match status" value="1"/>
</dbReference>
<comment type="function">
    <text evidence="1 13">Produces ATP from ADP in the presence of a proton gradient across the membrane. The gamma chain is believed to be important in regulating ATPase activity and the flow of protons through the CF(0) complex.</text>
</comment>
<reference evidence="14" key="1">
    <citation type="journal article" date="2020" name="Molecules">
        <title>2-Hydroxysorangiadenosine: Structure and Biosynthesis of a Myxobacterial Sesquiterpene-Nucleoside.</title>
        <authorList>
            <person name="Okoth D.A."/>
            <person name="Hug J.J."/>
            <person name="Garcia R."/>
            <person name="Sproer C."/>
            <person name="Overmann J."/>
            <person name="Muller R."/>
        </authorList>
    </citation>
    <scope>NUCLEOTIDE SEQUENCE</scope>
    <source>
        <strain evidence="14">MCy10943</strain>
    </source>
</reference>
<evidence type="ECO:0000256" key="4">
    <source>
        <dbReference type="ARBA" id="ARBA00022448"/>
    </source>
</evidence>
<comment type="similarity">
    <text evidence="3 13">Belongs to the ATPase gamma chain family.</text>
</comment>
<name>A0A7D4XGQ2_9BACT</name>
<evidence type="ECO:0000256" key="5">
    <source>
        <dbReference type="ARBA" id="ARBA00022475"/>
    </source>
</evidence>
<dbReference type="PANTHER" id="PTHR11693:SF22">
    <property type="entry name" value="ATP SYNTHASE SUBUNIT GAMMA, MITOCHONDRIAL"/>
    <property type="match status" value="1"/>
</dbReference>
<dbReference type="InterPro" id="IPR000131">
    <property type="entry name" value="ATP_synth_F1_gsu"/>
</dbReference>
<accession>A0A7D4XGQ2</accession>
<keyword evidence="4 13" id="KW-0813">Transport</keyword>
<dbReference type="Gene3D" id="1.10.287.80">
    <property type="entry name" value="ATP synthase, gamma subunit, helix hairpin domain"/>
    <property type="match status" value="2"/>
</dbReference>
<keyword evidence="5 13" id="KW-1003">Cell membrane</keyword>
<dbReference type="CDD" id="cd12151">
    <property type="entry name" value="F1-ATPase_gamma"/>
    <property type="match status" value="1"/>
</dbReference>
<dbReference type="FunFam" id="1.10.287.80:FF:000001">
    <property type="entry name" value="ATP synthase gamma chain"/>
    <property type="match status" value="1"/>
</dbReference>
<keyword evidence="6" id="KW-0997">Cell inner membrane</keyword>
<evidence type="ECO:0000256" key="12">
    <source>
        <dbReference type="ARBA" id="ARBA00060385"/>
    </source>
</evidence>
<evidence type="ECO:0000256" key="2">
    <source>
        <dbReference type="ARBA" id="ARBA00004170"/>
    </source>
</evidence>
<dbReference type="HAMAP" id="MF_00815">
    <property type="entry name" value="ATP_synth_gamma_bact"/>
    <property type="match status" value="1"/>
</dbReference>
<keyword evidence="10 13" id="KW-0139">CF(1)</keyword>
<evidence type="ECO:0000256" key="7">
    <source>
        <dbReference type="ARBA" id="ARBA00022781"/>
    </source>
</evidence>
<dbReference type="EMBL" id="MT520813">
    <property type="protein sequence ID" value="QKW93709.1"/>
    <property type="molecule type" value="Genomic_DNA"/>
</dbReference>
<evidence type="ECO:0000256" key="1">
    <source>
        <dbReference type="ARBA" id="ARBA00003456"/>
    </source>
</evidence>
<keyword evidence="11 13" id="KW-0066">ATP synthesis</keyword>
<dbReference type="GO" id="GO:0046933">
    <property type="term" value="F:proton-transporting ATP synthase activity, rotational mechanism"/>
    <property type="evidence" value="ECO:0007669"/>
    <property type="project" value="UniProtKB-UniRule"/>
</dbReference>
<dbReference type="FunFam" id="1.10.287.80:FF:000003">
    <property type="entry name" value="ATP synthase gamma chain, chloroplastic"/>
    <property type="match status" value="1"/>
</dbReference>
<proteinExistence type="inferred from homology"/>